<comment type="caution">
    <text evidence="3">The sequence shown here is derived from an EMBL/GenBank/DDBJ whole genome shotgun (WGS) entry which is preliminary data.</text>
</comment>
<gene>
    <name evidence="3" type="ORF">NE675_01025</name>
</gene>
<reference evidence="3 4" key="1">
    <citation type="submission" date="2022-06" db="EMBL/GenBank/DDBJ databases">
        <title>Isolation of gut microbiota from human fecal samples.</title>
        <authorList>
            <person name="Pamer E.G."/>
            <person name="Barat B."/>
            <person name="Waligurski E."/>
            <person name="Medina S."/>
            <person name="Paddock L."/>
            <person name="Mostad J."/>
        </authorList>
    </citation>
    <scope>NUCLEOTIDE SEQUENCE [LARGE SCALE GENOMIC DNA]</scope>
    <source>
        <strain evidence="3 4">DFI.1.1</strain>
    </source>
</reference>
<dbReference type="EMBL" id="JANGEW010000001">
    <property type="protein sequence ID" value="MCQ5341620.1"/>
    <property type="molecule type" value="Genomic_DNA"/>
</dbReference>
<dbReference type="RefSeq" id="WP_062412781.1">
    <property type="nucleotide sequence ID" value="NZ_JAJCIO010000001.1"/>
</dbReference>
<organism evidence="3 4">
    <name type="scientific">Megasphaera massiliensis</name>
    <dbReference type="NCBI Taxonomy" id="1232428"/>
    <lineage>
        <taxon>Bacteria</taxon>
        <taxon>Bacillati</taxon>
        <taxon>Bacillota</taxon>
        <taxon>Negativicutes</taxon>
        <taxon>Veillonellales</taxon>
        <taxon>Veillonellaceae</taxon>
        <taxon>Megasphaera</taxon>
    </lineage>
</organism>
<evidence type="ECO:0000313" key="4">
    <source>
        <dbReference type="Proteomes" id="UP001206692"/>
    </source>
</evidence>
<evidence type="ECO:0000256" key="2">
    <source>
        <dbReference type="SAM" id="Phobius"/>
    </source>
</evidence>
<dbReference type="Proteomes" id="UP001206692">
    <property type="component" value="Unassembled WGS sequence"/>
</dbReference>
<keyword evidence="4" id="KW-1185">Reference proteome</keyword>
<feature type="transmembrane region" description="Helical" evidence="2">
    <location>
        <begin position="6"/>
        <end position="23"/>
    </location>
</feature>
<sequence>MSPATIIVAIVVIIAVAYFIRHVRGLFNGTAGCCGGGGCSGSCSASGQSKTGDKSKLPPCCQK</sequence>
<protein>
    <submittedName>
        <fullName evidence="3">FeoB-associated Cys-rich membrane protein</fullName>
    </submittedName>
</protein>
<keyword evidence="2" id="KW-1133">Transmembrane helix</keyword>
<keyword evidence="2" id="KW-0812">Transmembrane</keyword>
<feature type="region of interest" description="Disordered" evidence="1">
    <location>
        <begin position="39"/>
        <end position="63"/>
    </location>
</feature>
<keyword evidence="2" id="KW-0472">Membrane</keyword>
<evidence type="ECO:0000256" key="1">
    <source>
        <dbReference type="SAM" id="MobiDB-lite"/>
    </source>
</evidence>
<name>A0ABT1SPH1_9FIRM</name>
<accession>A0ABT1SPH1</accession>
<proteinExistence type="predicted"/>
<evidence type="ECO:0000313" key="3">
    <source>
        <dbReference type="EMBL" id="MCQ5341620.1"/>
    </source>
</evidence>